<accession>A0A9W4TW85</accession>
<dbReference type="Pfam" id="PF00013">
    <property type="entry name" value="KH_1"/>
    <property type="match status" value="1"/>
</dbReference>
<dbReference type="AlphaFoldDB" id="A0A9W4TW85"/>
<evidence type="ECO:0000259" key="2">
    <source>
        <dbReference type="SMART" id="SM00322"/>
    </source>
</evidence>
<keyword evidence="1" id="KW-0694">RNA-binding</keyword>
<dbReference type="GO" id="GO:0003723">
    <property type="term" value="F:RNA binding"/>
    <property type="evidence" value="ECO:0007669"/>
    <property type="project" value="UniProtKB-UniRule"/>
</dbReference>
<comment type="caution">
    <text evidence="3">The sequence shown here is derived from an EMBL/GenBank/DDBJ whole genome shotgun (WGS) entry which is preliminary data.</text>
</comment>
<dbReference type="Pfam" id="PF24563">
    <property type="entry name" value="KH_Mug60-KHD4"/>
    <property type="match status" value="1"/>
</dbReference>
<dbReference type="InterPro" id="IPR004088">
    <property type="entry name" value="KH_dom_type_1"/>
</dbReference>
<proteinExistence type="predicted"/>
<dbReference type="SMART" id="SM00322">
    <property type="entry name" value="KH"/>
    <property type="match status" value="1"/>
</dbReference>
<dbReference type="SUPFAM" id="SSF54791">
    <property type="entry name" value="Eukaryotic type KH-domain (KH-domain type I)"/>
    <property type="match status" value="1"/>
</dbReference>
<evidence type="ECO:0000313" key="3">
    <source>
        <dbReference type="EMBL" id="CAI5758808.1"/>
    </source>
</evidence>
<dbReference type="EMBL" id="CANTUO010000003">
    <property type="protein sequence ID" value="CAI5758808.1"/>
    <property type="molecule type" value="Genomic_DNA"/>
</dbReference>
<dbReference type="InterPro" id="IPR036612">
    <property type="entry name" value="KH_dom_type_1_sf"/>
</dbReference>
<sequence length="848" mass="98326">MFTTFNLEYTYLIDPKLLNNQIITYFETNKLWTLQSSNKLNYKIIDNFEKLQSIFNEINTNYANSIKLQITNKSINVRIEGSSSFINNSKLQILKQFNVVNFKTLYISNAEFMKINELFTSELAKLSSRFNVDIIINNSKMNSSSILDNFYAVHILGNQDNINKCELELRILIDYYLNDFYIDCFNVELSMIPILGGIDLFNFNQISKQTKCNIYIPDLLSNIYNSRIVKNTKYCQIWFTSKHLTDILLIKHIISKLFEIKHELIIKEVTVTEKLELIILNNQKDIMNLMFKYGVFIQLPNLGDTESSIIVQGCSQDLIDDCINELILLTTQYYKLEGMGTVCENSIVGKSCILSQDGDRVQIIGSREDIKFLISSNSIILSNPKLTLELGQDQKDFISGKKNGKIMKILNQLHNVPSIKFKPFNEFNFNIILESCSNNIVLYNLLELIELELPSELKFNIPEVFHKSIIGNGGSIIQSIMKKYNVFIKFESERKHNKITNISFKRNNNVLIKCPMKNSKNINLVKCEIDQLVYKCCMSQITNGITTIYSSIKFQLLKSHYLMLINNNKLNLIYRIEDDYSTFINFPTNLNEFNDKNDLIIDIKGSESKIKYCAKQLKNILPLNYEFKITINQLKFKQLFELNKQKFIDTIIIPFKIIFGIEVLINEVPINQNNSSSQDLNYHQIIISYFKEENNYLNIAIDSLTHFLRDNGFLIYEKGEIEFNPLIEPTISSSPVKINNQTFTSPMPLRSITNFVELNNLSPNKNKIIQQTSPVKLSPIKMMNLMQGQATPNKQQQQQQQSYNMYQSPTKQQLYMSSPTKYNNLQSPIKKKQLLSPVKLNLSQVYNI</sequence>
<feature type="domain" description="K Homology" evidence="2">
    <location>
        <begin position="453"/>
        <end position="534"/>
    </location>
</feature>
<dbReference type="Gene3D" id="3.30.1370.10">
    <property type="entry name" value="K Homology domain, type 1"/>
    <property type="match status" value="1"/>
</dbReference>
<gene>
    <name evidence="3" type="ORF">CANVERA_P3320</name>
</gene>
<dbReference type="PROSITE" id="PS50084">
    <property type="entry name" value="KH_TYPE_1"/>
    <property type="match status" value="1"/>
</dbReference>
<evidence type="ECO:0000313" key="4">
    <source>
        <dbReference type="Proteomes" id="UP001152885"/>
    </source>
</evidence>
<dbReference type="Proteomes" id="UP001152885">
    <property type="component" value="Unassembled WGS sequence"/>
</dbReference>
<dbReference type="OrthoDB" id="271862at2759"/>
<dbReference type="InterPro" id="IPR056553">
    <property type="entry name" value="KH_Mug60-KHD4"/>
</dbReference>
<reference evidence="3" key="1">
    <citation type="submission" date="2022-12" db="EMBL/GenBank/DDBJ databases">
        <authorList>
            <person name="Brejova B."/>
        </authorList>
    </citation>
    <scope>NUCLEOTIDE SEQUENCE</scope>
</reference>
<name>A0A9W4TW85_9ASCO</name>
<organism evidence="3 4">
    <name type="scientific">Candida verbasci</name>
    <dbReference type="NCBI Taxonomy" id="1227364"/>
    <lineage>
        <taxon>Eukaryota</taxon>
        <taxon>Fungi</taxon>
        <taxon>Dikarya</taxon>
        <taxon>Ascomycota</taxon>
        <taxon>Saccharomycotina</taxon>
        <taxon>Pichiomycetes</taxon>
        <taxon>Debaryomycetaceae</taxon>
        <taxon>Candida/Lodderomyces clade</taxon>
        <taxon>Candida</taxon>
    </lineage>
</organism>
<protein>
    <recommendedName>
        <fullName evidence="2">K Homology domain-containing protein</fullName>
    </recommendedName>
</protein>
<evidence type="ECO:0000256" key="1">
    <source>
        <dbReference type="PROSITE-ProRule" id="PRU00117"/>
    </source>
</evidence>
<dbReference type="InterPro" id="IPR004087">
    <property type="entry name" value="KH_dom"/>
</dbReference>
<keyword evidence="4" id="KW-1185">Reference proteome</keyword>